<dbReference type="PIRSF" id="PIRSF006004">
    <property type="entry name" value="CHP00048"/>
    <property type="match status" value="1"/>
</dbReference>
<evidence type="ECO:0000259" key="13">
    <source>
        <dbReference type="PROSITE" id="PS51918"/>
    </source>
</evidence>
<sequence length="358" mass="40866">MDSQNSIFNLSLKELENFCINNSAKKFNAFQIMKWIYNAKIYDFNSMTNISKPLRECLNLNFNFKMPEIINSSRESGGEGNYSIKYLIKLNDGSAIESVFIDYGKRKTLCVSSQAGCKMLCNFCTTGNFGFQRNLTSEEIISQIILIENELKIKITNVVFMGMGEPLDNLSEVKKALEIISDANFIGIARRKITISTCGIIDKLNEIKDLKYKIAISLNASNNYLRNQIMPINKKYPIEDIVKFISDGKYFGHNKITLEYVLIKDFNDSINNAKELIKLFSPQNVKFNLIPFNKFDIENIGETVNINQKQFENNYERTNETVYNNFQDKLMKAGFVVIIRHSKAQSIYGGCGQLKGSA</sequence>
<dbReference type="Proteomes" id="UP000319296">
    <property type="component" value="Unassembled WGS sequence"/>
</dbReference>
<dbReference type="Pfam" id="PF04055">
    <property type="entry name" value="Radical_SAM"/>
    <property type="match status" value="1"/>
</dbReference>
<evidence type="ECO:0000256" key="7">
    <source>
        <dbReference type="ARBA" id="ARBA00022679"/>
    </source>
</evidence>
<keyword evidence="10" id="KW-0479">Metal-binding</keyword>
<dbReference type="Gene3D" id="3.20.20.70">
    <property type="entry name" value="Aldolase class I"/>
    <property type="match status" value="1"/>
</dbReference>
<evidence type="ECO:0000256" key="1">
    <source>
        <dbReference type="ARBA" id="ARBA00001966"/>
    </source>
</evidence>
<dbReference type="GO" id="GO:0046872">
    <property type="term" value="F:metal ion binding"/>
    <property type="evidence" value="ECO:0007669"/>
    <property type="project" value="UniProtKB-KW"/>
</dbReference>
<dbReference type="EC" id="2.1.1.192" evidence="14"/>
<keyword evidence="12" id="KW-0411">Iron-sulfur</keyword>
<dbReference type="EMBL" id="SGBB01000004">
    <property type="protein sequence ID" value="RZD18857.1"/>
    <property type="molecule type" value="Genomic_DNA"/>
</dbReference>
<dbReference type="InterPro" id="IPR048641">
    <property type="entry name" value="RlmN_N"/>
</dbReference>
<evidence type="ECO:0000256" key="5">
    <source>
        <dbReference type="ARBA" id="ARBA00022552"/>
    </source>
</evidence>
<evidence type="ECO:0000313" key="14">
    <source>
        <dbReference type="EMBL" id="RZD18857.1"/>
    </source>
</evidence>
<evidence type="ECO:0000256" key="2">
    <source>
        <dbReference type="ARBA" id="ARBA00004496"/>
    </source>
</evidence>
<dbReference type="GO" id="GO:0008173">
    <property type="term" value="F:RNA methyltransferase activity"/>
    <property type="evidence" value="ECO:0007669"/>
    <property type="project" value="InterPro"/>
</dbReference>
<reference evidence="14 15" key="1">
    <citation type="journal article" date="2019" name="ISME J.">
        <title>Insights into ecological role of a new deltaproteobacterial order Candidatus Acidulodesulfobacterales by metagenomics and metatranscriptomics.</title>
        <authorList>
            <person name="Tan S."/>
            <person name="Liu J."/>
            <person name="Fang Y."/>
            <person name="Hedlund B.P."/>
            <person name="Lian Z.H."/>
            <person name="Huang L.Y."/>
            <person name="Li J.T."/>
            <person name="Huang L.N."/>
            <person name="Li W.J."/>
            <person name="Jiang H.C."/>
            <person name="Dong H.L."/>
            <person name="Shu W.S."/>
        </authorList>
    </citation>
    <scope>NUCLEOTIDE SEQUENCE [LARGE SCALE GENOMIC DNA]</scope>
    <source>
        <strain evidence="14">AP1</strain>
    </source>
</reference>
<dbReference type="InterPro" id="IPR007197">
    <property type="entry name" value="rSAM"/>
</dbReference>
<organism evidence="14 15">
    <name type="scientific">Candidatus Acididesulfobacter diazotrophicus</name>
    <dbReference type="NCBI Taxonomy" id="2597226"/>
    <lineage>
        <taxon>Bacteria</taxon>
        <taxon>Deltaproteobacteria</taxon>
        <taxon>Candidatus Acidulodesulfobacterales</taxon>
        <taxon>Candidatus Acididesulfobacter</taxon>
    </lineage>
</organism>
<comment type="subcellular location">
    <subcellularLocation>
        <location evidence="2">Cytoplasm</location>
    </subcellularLocation>
</comment>
<dbReference type="Pfam" id="PF21016">
    <property type="entry name" value="RlmN_N"/>
    <property type="match status" value="1"/>
</dbReference>
<dbReference type="InterPro" id="IPR013785">
    <property type="entry name" value="Aldolase_TIM"/>
</dbReference>
<evidence type="ECO:0000256" key="9">
    <source>
        <dbReference type="ARBA" id="ARBA00022694"/>
    </source>
</evidence>
<proteinExistence type="predicted"/>
<feature type="domain" description="Radical SAM core" evidence="13">
    <location>
        <begin position="103"/>
        <end position="328"/>
    </location>
</feature>
<evidence type="ECO:0000256" key="10">
    <source>
        <dbReference type="ARBA" id="ARBA00022723"/>
    </source>
</evidence>
<dbReference type="GO" id="GO:0030488">
    <property type="term" value="P:tRNA methylation"/>
    <property type="evidence" value="ECO:0007669"/>
    <property type="project" value="InterPro"/>
</dbReference>
<keyword evidence="7 14" id="KW-0808">Transferase</keyword>
<evidence type="ECO:0000256" key="12">
    <source>
        <dbReference type="ARBA" id="ARBA00023014"/>
    </source>
</evidence>
<dbReference type="NCBIfam" id="TIGR00048">
    <property type="entry name" value="rRNA_mod_RlmN"/>
    <property type="match status" value="1"/>
</dbReference>
<keyword evidence="4" id="KW-0963">Cytoplasm</keyword>
<dbReference type="AlphaFoldDB" id="A0A519BNL5"/>
<dbReference type="SUPFAM" id="SSF102114">
    <property type="entry name" value="Radical SAM enzymes"/>
    <property type="match status" value="1"/>
</dbReference>
<dbReference type="InterPro" id="IPR040072">
    <property type="entry name" value="Methyltransferase_A"/>
</dbReference>
<dbReference type="PANTHER" id="PTHR30544:SF5">
    <property type="entry name" value="RADICAL SAM CORE DOMAIN-CONTAINING PROTEIN"/>
    <property type="match status" value="1"/>
</dbReference>
<evidence type="ECO:0000313" key="15">
    <source>
        <dbReference type="Proteomes" id="UP000319296"/>
    </source>
</evidence>
<dbReference type="InterPro" id="IPR004383">
    <property type="entry name" value="rRNA_lsu_MTrfase_RlmN/Cfr"/>
</dbReference>
<evidence type="ECO:0000256" key="8">
    <source>
        <dbReference type="ARBA" id="ARBA00022691"/>
    </source>
</evidence>
<keyword evidence="5" id="KW-0698">rRNA processing</keyword>
<dbReference type="SFLD" id="SFLDF00275">
    <property type="entry name" value="adenosine_C2_methyltransferase"/>
    <property type="match status" value="1"/>
</dbReference>
<dbReference type="GO" id="GO:0051539">
    <property type="term" value="F:4 iron, 4 sulfur cluster binding"/>
    <property type="evidence" value="ECO:0007669"/>
    <property type="project" value="UniProtKB-KW"/>
</dbReference>
<evidence type="ECO:0000256" key="6">
    <source>
        <dbReference type="ARBA" id="ARBA00022603"/>
    </source>
</evidence>
<keyword evidence="6 14" id="KW-0489">Methyltransferase</keyword>
<gene>
    <name evidence="14" type="primary">rlmN</name>
    <name evidence="14" type="ORF">EVG15_03325</name>
</gene>
<keyword evidence="9" id="KW-0819">tRNA processing</keyword>
<accession>A0A519BNL5</accession>
<evidence type="ECO:0000256" key="11">
    <source>
        <dbReference type="ARBA" id="ARBA00023004"/>
    </source>
</evidence>
<dbReference type="InterPro" id="IPR058240">
    <property type="entry name" value="rSAM_sf"/>
</dbReference>
<dbReference type="GO" id="GO:0005737">
    <property type="term" value="C:cytoplasm"/>
    <property type="evidence" value="ECO:0007669"/>
    <property type="project" value="UniProtKB-SubCell"/>
</dbReference>
<comment type="caution">
    <text evidence="14">The sequence shown here is derived from an EMBL/GenBank/DDBJ whole genome shotgun (WGS) entry which is preliminary data.</text>
</comment>
<comment type="cofactor">
    <cofactor evidence="1">
        <name>[4Fe-4S] cluster</name>
        <dbReference type="ChEBI" id="CHEBI:49883"/>
    </cofactor>
</comment>
<dbReference type="GO" id="GO:0070475">
    <property type="term" value="P:rRNA base methylation"/>
    <property type="evidence" value="ECO:0007669"/>
    <property type="project" value="InterPro"/>
</dbReference>
<keyword evidence="8" id="KW-0949">S-adenosyl-L-methionine</keyword>
<dbReference type="Gene3D" id="1.10.150.530">
    <property type="match status" value="1"/>
</dbReference>
<name>A0A519BNL5_9DELT</name>
<keyword evidence="3" id="KW-0004">4Fe-4S</keyword>
<dbReference type="SFLD" id="SFLDG01062">
    <property type="entry name" value="methyltransferase_(Class_A)"/>
    <property type="match status" value="1"/>
</dbReference>
<dbReference type="InterPro" id="IPR027492">
    <property type="entry name" value="RNA_MTrfase_RlmN"/>
</dbReference>
<evidence type="ECO:0000256" key="3">
    <source>
        <dbReference type="ARBA" id="ARBA00022485"/>
    </source>
</evidence>
<dbReference type="PANTHER" id="PTHR30544">
    <property type="entry name" value="23S RRNA METHYLTRANSFERASE"/>
    <property type="match status" value="1"/>
</dbReference>
<dbReference type="SFLD" id="SFLDS00029">
    <property type="entry name" value="Radical_SAM"/>
    <property type="match status" value="1"/>
</dbReference>
<protein>
    <submittedName>
        <fullName evidence="14">23S rRNA (Adenine(2503)-C(2))-methyltransferase RlmN</fullName>
        <ecNumber evidence="14">2.1.1.192</ecNumber>
    </submittedName>
</protein>
<dbReference type="PROSITE" id="PS51918">
    <property type="entry name" value="RADICAL_SAM"/>
    <property type="match status" value="1"/>
</dbReference>
<dbReference type="CDD" id="cd01335">
    <property type="entry name" value="Radical_SAM"/>
    <property type="match status" value="1"/>
</dbReference>
<keyword evidence="11" id="KW-0408">Iron</keyword>
<evidence type="ECO:0000256" key="4">
    <source>
        <dbReference type="ARBA" id="ARBA00022490"/>
    </source>
</evidence>